<dbReference type="InterPro" id="IPR027417">
    <property type="entry name" value="P-loop_NTPase"/>
</dbReference>
<sequence>MLNRRKRSSIQLSPSKIDSYNKFLICMDKNAYNENKLPDKINNNAIKESNIAEESNVLNKYELDLLLEQILNNFKLNNMYSSKFTGKNLKDDYVYDSDNYYSLYYNKHFNKSSNKSTDNTKEIKKEIINIDVEINNISDILKIIEDFKLDDSVEYNIDLEALHKIKEPLKELNNMIGMKDLKMNIVDQILYFIQGLHKSKNNTGDFMHTVIYGPPGTGKTEIAKIMGKIYSKIGLLKKGTFKKVTRSDLIAGYLGQTALKTAEVIKQSIGGVLFIDEAYALGNSDKKDSFSKECIDTLCEALSDNKDDLMVIIAGYDTELKECFFNYNQGLDSRFTWRFKTEKYSGEDLYNIFLKKVNEIEWKLQEDSQIVINWFNKNIDYFKFFGRDVETFLAKTKIAHSRRVFYKPENDKKKITLDDLEKGFKMYVSNSDITNKKETENLKKYILDTMYC</sequence>
<dbReference type="SUPFAM" id="SSF52540">
    <property type="entry name" value="P-loop containing nucleoside triphosphate hydrolases"/>
    <property type="match status" value="1"/>
</dbReference>
<dbReference type="EMBL" id="MN738915">
    <property type="protein sequence ID" value="QHT31102.1"/>
    <property type="molecule type" value="Genomic_DNA"/>
</dbReference>
<dbReference type="PRINTS" id="PR00819">
    <property type="entry name" value="CBXCFQXSUPER"/>
</dbReference>
<proteinExistence type="inferred from homology"/>
<accession>A0A6C0EQV5</accession>
<dbReference type="InterPro" id="IPR000641">
    <property type="entry name" value="CbxX/CfxQ"/>
</dbReference>
<comment type="similarity">
    <text evidence="1">Belongs to the CbxX/CfxQ family.</text>
</comment>
<organism evidence="5">
    <name type="scientific">viral metagenome</name>
    <dbReference type="NCBI Taxonomy" id="1070528"/>
    <lineage>
        <taxon>unclassified sequences</taxon>
        <taxon>metagenomes</taxon>
        <taxon>organismal metagenomes</taxon>
    </lineage>
</organism>
<dbReference type="PANTHER" id="PTHR43392:SF2">
    <property type="entry name" value="AAA-TYPE ATPASE FAMILY PROTEIN _ ANKYRIN REPEAT FAMILY PROTEIN"/>
    <property type="match status" value="1"/>
</dbReference>
<keyword evidence="2" id="KW-0547">Nucleotide-binding</keyword>
<protein>
    <recommendedName>
        <fullName evidence="4">AAA+ ATPase domain-containing protein</fullName>
    </recommendedName>
</protein>
<dbReference type="Pfam" id="PF00004">
    <property type="entry name" value="AAA"/>
    <property type="match status" value="1"/>
</dbReference>
<feature type="domain" description="AAA+ ATPase" evidence="4">
    <location>
        <begin position="205"/>
        <end position="324"/>
    </location>
</feature>
<dbReference type="GO" id="GO:0005524">
    <property type="term" value="F:ATP binding"/>
    <property type="evidence" value="ECO:0007669"/>
    <property type="project" value="UniProtKB-KW"/>
</dbReference>
<dbReference type="Gene3D" id="3.40.50.300">
    <property type="entry name" value="P-loop containing nucleotide triphosphate hydrolases"/>
    <property type="match status" value="1"/>
</dbReference>
<evidence type="ECO:0000259" key="4">
    <source>
        <dbReference type="SMART" id="SM00382"/>
    </source>
</evidence>
<dbReference type="FunFam" id="3.40.50.300:FF:000216">
    <property type="entry name" value="Type VII secretion ATPase EccA"/>
    <property type="match status" value="1"/>
</dbReference>
<dbReference type="GO" id="GO:0016887">
    <property type="term" value="F:ATP hydrolysis activity"/>
    <property type="evidence" value="ECO:0007669"/>
    <property type="project" value="InterPro"/>
</dbReference>
<reference evidence="5" key="1">
    <citation type="journal article" date="2020" name="Nature">
        <title>Giant virus diversity and host interactions through global metagenomics.</title>
        <authorList>
            <person name="Schulz F."/>
            <person name="Roux S."/>
            <person name="Paez-Espino D."/>
            <person name="Jungbluth S."/>
            <person name="Walsh D.A."/>
            <person name="Denef V.J."/>
            <person name="McMahon K.D."/>
            <person name="Konstantinidis K.T."/>
            <person name="Eloe-Fadrosh E.A."/>
            <person name="Kyrpides N.C."/>
            <person name="Woyke T."/>
        </authorList>
    </citation>
    <scope>NUCLEOTIDE SEQUENCE</scope>
    <source>
        <strain evidence="5">GVMAG-M-3300009155-2</strain>
    </source>
</reference>
<name>A0A6C0EQV5_9ZZZZ</name>
<dbReference type="PANTHER" id="PTHR43392">
    <property type="entry name" value="AAA-TYPE ATPASE FAMILY PROTEIN / ANKYRIN REPEAT FAMILY PROTEIN"/>
    <property type="match status" value="1"/>
</dbReference>
<dbReference type="SMART" id="SM00382">
    <property type="entry name" value="AAA"/>
    <property type="match status" value="1"/>
</dbReference>
<dbReference type="InterPro" id="IPR050773">
    <property type="entry name" value="CbxX/CfxQ_RuBisCO_ESX"/>
</dbReference>
<evidence type="ECO:0000256" key="3">
    <source>
        <dbReference type="ARBA" id="ARBA00022840"/>
    </source>
</evidence>
<keyword evidence="3" id="KW-0067">ATP-binding</keyword>
<dbReference type="InterPro" id="IPR003959">
    <property type="entry name" value="ATPase_AAA_core"/>
</dbReference>
<evidence type="ECO:0000256" key="2">
    <source>
        <dbReference type="ARBA" id="ARBA00022741"/>
    </source>
</evidence>
<dbReference type="CDD" id="cd00009">
    <property type="entry name" value="AAA"/>
    <property type="match status" value="1"/>
</dbReference>
<evidence type="ECO:0000256" key="1">
    <source>
        <dbReference type="ARBA" id="ARBA00010378"/>
    </source>
</evidence>
<dbReference type="InterPro" id="IPR003593">
    <property type="entry name" value="AAA+_ATPase"/>
</dbReference>
<dbReference type="AlphaFoldDB" id="A0A6C0EQV5"/>
<evidence type="ECO:0000313" key="5">
    <source>
        <dbReference type="EMBL" id="QHT31102.1"/>
    </source>
</evidence>